<dbReference type="SUPFAM" id="SSF56784">
    <property type="entry name" value="HAD-like"/>
    <property type="match status" value="1"/>
</dbReference>
<evidence type="ECO:0000313" key="2">
    <source>
        <dbReference type="Proteomes" id="UP000258522"/>
    </source>
</evidence>
<dbReference type="Proteomes" id="UP000258522">
    <property type="component" value="Unassembled WGS sequence"/>
</dbReference>
<proteinExistence type="predicted"/>
<comment type="caution">
    <text evidence="1">The sequence shown here is derived from an EMBL/GenBank/DDBJ whole genome shotgun (WGS) entry which is preliminary data.</text>
</comment>
<name>A0A3E1HGC5_9MYCO</name>
<dbReference type="OrthoDB" id="9797743at2"/>
<reference evidence="1 2" key="1">
    <citation type="submission" date="2018-07" db="EMBL/GenBank/DDBJ databases">
        <title>Whole genome sequence of Mycobacterium uberis.</title>
        <authorList>
            <person name="Benjak A."/>
        </authorList>
    </citation>
    <scope>NUCLEOTIDE SEQUENCE [LARGE SCALE GENOMIC DNA]</scope>
    <source>
        <strain evidence="1 2">Jura</strain>
    </source>
</reference>
<dbReference type="InterPro" id="IPR023214">
    <property type="entry name" value="HAD_sf"/>
</dbReference>
<sequence>MDSVTLREEHTTDTPASDSYLRGARLLNVAPNTTAVFEDALSGVQANQSGNFDFLGAYQSHRPGGPGRGTAPT</sequence>
<evidence type="ECO:0000313" key="1">
    <source>
        <dbReference type="EMBL" id="RFD25501.1"/>
    </source>
</evidence>
<gene>
    <name evidence="1" type="ORF">MUBE_09130</name>
</gene>
<dbReference type="EMBL" id="QAYL01000014">
    <property type="protein sequence ID" value="RFD25501.1"/>
    <property type="molecule type" value="Genomic_DNA"/>
</dbReference>
<dbReference type="Gene3D" id="3.40.50.1000">
    <property type="entry name" value="HAD superfamily/HAD-like"/>
    <property type="match status" value="1"/>
</dbReference>
<accession>A0A3E1HGC5</accession>
<organism evidence="1 2">
    <name type="scientific">Mycobacterium uberis</name>
    <dbReference type="NCBI Taxonomy" id="2162698"/>
    <lineage>
        <taxon>Bacteria</taxon>
        <taxon>Bacillati</taxon>
        <taxon>Actinomycetota</taxon>
        <taxon>Actinomycetes</taxon>
        <taxon>Mycobacteriales</taxon>
        <taxon>Mycobacteriaceae</taxon>
        <taxon>Mycobacterium</taxon>
    </lineage>
</organism>
<protein>
    <submittedName>
        <fullName evidence="1">Uncharacterized protein</fullName>
    </submittedName>
</protein>
<keyword evidence="2" id="KW-1185">Reference proteome</keyword>
<dbReference type="InterPro" id="IPR036412">
    <property type="entry name" value="HAD-like_sf"/>
</dbReference>
<dbReference type="AlphaFoldDB" id="A0A3E1HGC5"/>